<organism evidence="3 4">
    <name type="scientific">Kutzneria chonburiensis</name>
    <dbReference type="NCBI Taxonomy" id="1483604"/>
    <lineage>
        <taxon>Bacteria</taxon>
        <taxon>Bacillati</taxon>
        <taxon>Actinomycetota</taxon>
        <taxon>Actinomycetes</taxon>
        <taxon>Pseudonocardiales</taxon>
        <taxon>Pseudonocardiaceae</taxon>
        <taxon>Kutzneria</taxon>
    </lineage>
</organism>
<feature type="domain" description="Acyl-CoA dehydrogenase C-terminal" evidence="2">
    <location>
        <begin position="216"/>
        <end position="348"/>
    </location>
</feature>
<evidence type="ECO:0000259" key="2">
    <source>
        <dbReference type="Pfam" id="PF08028"/>
    </source>
</evidence>
<dbReference type="InterPro" id="IPR046373">
    <property type="entry name" value="Acyl-CoA_Oxase/DH_mid-dom_sf"/>
</dbReference>
<dbReference type="PANTHER" id="PTHR48083">
    <property type="entry name" value="MEDIUM-CHAIN SPECIFIC ACYL-COA DEHYDROGENASE, MITOCHONDRIAL-RELATED"/>
    <property type="match status" value="1"/>
</dbReference>
<proteinExistence type="predicted"/>
<dbReference type="InterPro" id="IPR036250">
    <property type="entry name" value="AcylCo_DH-like_C"/>
</dbReference>
<gene>
    <name evidence="3" type="ORF">ACFFH7_19145</name>
</gene>
<dbReference type="SUPFAM" id="SSF56645">
    <property type="entry name" value="Acyl-CoA dehydrogenase NM domain-like"/>
    <property type="match status" value="1"/>
</dbReference>
<dbReference type="InterPro" id="IPR009100">
    <property type="entry name" value="AcylCoA_DH/oxidase_NM_dom_sf"/>
</dbReference>
<dbReference type="Proteomes" id="UP001589810">
    <property type="component" value="Unassembled WGS sequence"/>
</dbReference>
<dbReference type="Gene3D" id="1.20.140.10">
    <property type="entry name" value="Butyryl-CoA Dehydrogenase, subunit A, domain 3"/>
    <property type="match status" value="1"/>
</dbReference>
<dbReference type="SUPFAM" id="SSF47203">
    <property type="entry name" value="Acyl-CoA dehydrogenase C-terminal domain-like"/>
    <property type="match status" value="1"/>
</dbReference>
<dbReference type="Gene3D" id="2.40.110.10">
    <property type="entry name" value="Butyryl-CoA Dehydrogenase, subunit A, domain 2"/>
    <property type="match status" value="1"/>
</dbReference>
<evidence type="ECO:0000313" key="3">
    <source>
        <dbReference type="EMBL" id="MFC0543627.1"/>
    </source>
</evidence>
<dbReference type="Pfam" id="PF08028">
    <property type="entry name" value="Acyl-CoA_dh_2"/>
    <property type="match status" value="1"/>
</dbReference>
<name>A0ABV6MU77_9PSEU</name>
<keyword evidence="4" id="KW-1185">Reference proteome</keyword>
<dbReference type="InterPro" id="IPR050741">
    <property type="entry name" value="Acyl-CoA_dehydrogenase"/>
</dbReference>
<dbReference type="InterPro" id="IPR037069">
    <property type="entry name" value="AcylCoA_DH/ox_N_sf"/>
</dbReference>
<reference evidence="3 4" key="1">
    <citation type="submission" date="2024-09" db="EMBL/GenBank/DDBJ databases">
        <authorList>
            <person name="Sun Q."/>
            <person name="Mori K."/>
        </authorList>
    </citation>
    <scope>NUCLEOTIDE SEQUENCE [LARGE SCALE GENOMIC DNA]</scope>
    <source>
        <strain evidence="3 4">TBRC 1432</strain>
    </source>
</reference>
<dbReference type="EMBL" id="JBHLUD010000006">
    <property type="protein sequence ID" value="MFC0543627.1"/>
    <property type="molecule type" value="Genomic_DNA"/>
</dbReference>
<evidence type="ECO:0000256" key="1">
    <source>
        <dbReference type="ARBA" id="ARBA00023002"/>
    </source>
</evidence>
<dbReference type="PIRSF" id="PIRSF016578">
    <property type="entry name" value="HsaA"/>
    <property type="match status" value="1"/>
</dbReference>
<dbReference type="RefSeq" id="WP_273940176.1">
    <property type="nucleotide sequence ID" value="NZ_CP097263.1"/>
</dbReference>
<dbReference type="Gene3D" id="1.10.540.10">
    <property type="entry name" value="Acyl-CoA dehydrogenase/oxidase, N-terminal domain"/>
    <property type="match status" value="1"/>
</dbReference>
<sequence length="368" mass="38273">MLSSAVKAAAVARELADETERGRQLAPGLVAELKAHDLLRIGLTADLGGVEPTAAEILEAAETIAVGDASAGWCVSIAATSSLLGAYLPAKGAQEVFGDPAAVAAGVWAPRAKGSVVDGGVRISGRWSFCSGVRHSDWIFLGFIQDGQVRTAAFSTAELEILDTWKTGGLRGTGSTDVVAADVFVPDHRLFSVLAGPPAGSRTLQRFPLFGFFAASIAAAALGNARGALTEFVELATVRKPSGSSRSTAERPTTQGAFAAAEASLRAARGLYYQAIDDAWRAASGSSEVSVELRTSLRLACTHAVRTAADVVSSVYDLGGGSAIYEDSPLQRRFRDAHTATAHFQVNPASFELAGRVLLGLPTDTAQW</sequence>
<accession>A0ABV6MU77</accession>
<dbReference type="InterPro" id="IPR013107">
    <property type="entry name" value="Acyl-CoA_DH_C"/>
</dbReference>
<protein>
    <submittedName>
        <fullName evidence="3">Acyl-CoA dehydrogenase family protein</fullName>
    </submittedName>
</protein>
<keyword evidence="1" id="KW-0560">Oxidoreductase</keyword>
<comment type="caution">
    <text evidence="3">The sequence shown here is derived from an EMBL/GenBank/DDBJ whole genome shotgun (WGS) entry which is preliminary data.</text>
</comment>
<dbReference type="PANTHER" id="PTHR48083:SF5">
    <property type="entry name" value="NRGC PROTEIN"/>
    <property type="match status" value="1"/>
</dbReference>
<evidence type="ECO:0000313" key="4">
    <source>
        <dbReference type="Proteomes" id="UP001589810"/>
    </source>
</evidence>